<dbReference type="InterPro" id="IPR032098">
    <property type="entry name" value="Acyltransf_C"/>
</dbReference>
<keyword evidence="4" id="KW-0812">Transmembrane</keyword>
<dbReference type="CDD" id="cd07990">
    <property type="entry name" value="LPLAT_LCLAT1-like"/>
    <property type="match status" value="1"/>
</dbReference>
<keyword evidence="4" id="KW-0472">Membrane</keyword>
<comment type="similarity">
    <text evidence="1">Belongs to the 1-acyl-sn-glycerol-3-phosphate acyltransferase family.</text>
</comment>
<dbReference type="InParanoid" id="A0A024GNS7"/>
<evidence type="ECO:0000256" key="1">
    <source>
        <dbReference type="ARBA" id="ARBA00008655"/>
    </source>
</evidence>
<gene>
    <name evidence="6" type="ORF">BN9_094940</name>
</gene>
<dbReference type="STRING" id="65357.A0A024GNS7"/>
<evidence type="ECO:0000313" key="6">
    <source>
        <dbReference type="EMBL" id="CCI48410.1"/>
    </source>
</evidence>
<evidence type="ECO:0000313" key="7">
    <source>
        <dbReference type="Proteomes" id="UP000053237"/>
    </source>
</evidence>
<evidence type="ECO:0000256" key="3">
    <source>
        <dbReference type="ARBA" id="ARBA00023315"/>
    </source>
</evidence>
<proteinExistence type="inferred from homology"/>
<comment type="caution">
    <text evidence="6">The sequence shown here is derived from an EMBL/GenBank/DDBJ whole genome shotgun (WGS) entry which is preliminary data.</text>
</comment>
<sequence length="391" mass="45997">MEQIRLSWRGIVFLLVLLVTGSIALFAVMTPLFILTLVSRAILHTKNPLFRRIYDFYRQAAHTIQWMWMGLVVMLIKNLFHTKILCFGDESTKQNEKKMINERALWLSNHRTRIDWMVLWSLALDTGTLGHLKIVLKHTLRMIPVFGWAMQHFMFIFLRRSWAEDKKQLSFLLPFLGSYEPNSSYLFFPEGSDLSEKMVEKSNAFAKSKNLEARQYTLHPRTKGFAFIIDEVFPHLDAIYDITMMYIDHTKGERPSELSLISGRMPKEVYFYIERLPVDSLRSEIGNTKRLSTWIESRFQRKETTLKTFYEKAHQLPENAKPLFDEYKASKSWLILCYWVGIIVFPSILLVMVEIHIVLMYIMGICVAYILSTSFFNGADNFIFHIRQESQ</sequence>
<dbReference type="Pfam" id="PF01553">
    <property type="entry name" value="Acyltransferase"/>
    <property type="match status" value="1"/>
</dbReference>
<feature type="domain" description="Phospholipid/glycerol acyltransferase" evidence="5">
    <location>
        <begin position="104"/>
        <end position="226"/>
    </location>
</feature>
<dbReference type="EMBL" id="CAIX01000222">
    <property type="protein sequence ID" value="CCI48410.1"/>
    <property type="molecule type" value="Genomic_DNA"/>
</dbReference>
<dbReference type="GO" id="GO:0016746">
    <property type="term" value="F:acyltransferase activity"/>
    <property type="evidence" value="ECO:0007669"/>
    <property type="project" value="UniProtKB-KW"/>
</dbReference>
<feature type="transmembrane region" description="Helical" evidence="4">
    <location>
        <begin position="12"/>
        <end position="43"/>
    </location>
</feature>
<feature type="transmembrane region" description="Helical" evidence="4">
    <location>
        <begin position="333"/>
        <end position="352"/>
    </location>
</feature>
<name>A0A024GNS7_9STRA</name>
<dbReference type="AlphaFoldDB" id="A0A024GNS7"/>
<keyword evidence="7" id="KW-1185">Reference proteome</keyword>
<feature type="transmembrane region" description="Helical" evidence="4">
    <location>
        <begin position="63"/>
        <end position="80"/>
    </location>
</feature>
<dbReference type="PANTHER" id="PTHR10983:SF16">
    <property type="entry name" value="LYSOCARDIOLIPIN ACYLTRANSFERASE 1"/>
    <property type="match status" value="1"/>
</dbReference>
<keyword evidence="4" id="KW-1133">Transmembrane helix</keyword>
<feature type="transmembrane region" description="Helical" evidence="4">
    <location>
        <begin position="358"/>
        <end position="379"/>
    </location>
</feature>
<dbReference type="Pfam" id="PF16076">
    <property type="entry name" value="Acyltransf_C"/>
    <property type="match status" value="1"/>
</dbReference>
<accession>A0A024GNS7</accession>
<evidence type="ECO:0000256" key="4">
    <source>
        <dbReference type="SAM" id="Phobius"/>
    </source>
</evidence>
<dbReference type="Proteomes" id="UP000053237">
    <property type="component" value="Unassembled WGS sequence"/>
</dbReference>
<dbReference type="InterPro" id="IPR002123">
    <property type="entry name" value="Plipid/glycerol_acylTrfase"/>
</dbReference>
<dbReference type="SUPFAM" id="SSF69593">
    <property type="entry name" value="Glycerol-3-phosphate (1)-acyltransferase"/>
    <property type="match status" value="1"/>
</dbReference>
<organism evidence="6 7">
    <name type="scientific">Albugo candida</name>
    <dbReference type="NCBI Taxonomy" id="65357"/>
    <lineage>
        <taxon>Eukaryota</taxon>
        <taxon>Sar</taxon>
        <taxon>Stramenopiles</taxon>
        <taxon>Oomycota</taxon>
        <taxon>Peronosporomycetes</taxon>
        <taxon>Albuginales</taxon>
        <taxon>Albuginaceae</taxon>
        <taxon>Albugo</taxon>
    </lineage>
</organism>
<evidence type="ECO:0000256" key="2">
    <source>
        <dbReference type="ARBA" id="ARBA00022679"/>
    </source>
</evidence>
<evidence type="ECO:0000259" key="5">
    <source>
        <dbReference type="SMART" id="SM00563"/>
    </source>
</evidence>
<dbReference type="PANTHER" id="PTHR10983">
    <property type="entry name" value="1-ACYLGLYCEROL-3-PHOSPHATE ACYLTRANSFERASE-RELATED"/>
    <property type="match status" value="1"/>
</dbReference>
<dbReference type="GO" id="GO:0012505">
    <property type="term" value="C:endomembrane system"/>
    <property type="evidence" value="ECO:0007669"/>
    <property type="project" value="TreeGrafter"/>
</dbReference>
<keyword evidence="2" id="KW-0808">Transferase</keyword>
<protein>
    <recommendedName>
        <fullName evidence="5">Phospholipid/glycerol acyltransferase domain-containing protein</fullName>
    </recommendedName>
</protein>
<dbReference type="OrthoDB" id="186786at2759"/>
<reference evidence="6 7" key="1">
    <citation type="submission" date="2012-05" db="EMBL/GenBank/DDBJ databases">
        <title>Recombination and specialization in a pathogen metapopulation.</title>
        <authorList>
            <person name="Gardiner A."/>
            <person name="Kemen E."/>
            <person name="Schultz-Larsen T."/>
            <person name="MacLean D."/>
            <person name="Van Oosterhout C."/>
            <person name="Jones J.D.G."/>
        </authorList>
    </citation>
    <scope>NUCLEOTIDE SEQUENCE [LARGE SCALE GENOMIC DNA]</scope>
    <source>
        <strain evidence="6 7">Ac Nc2</strain>
    </source>
</reference>
<keyword evidence="3" id="KW-0012">Acyltransferase</keyword>
<dbReference type="SMART" id="SM00563">
    <property type="entry name" value="PlsC"/>
    <property type="match status" value="1"/>
</dbReference>